<protein>
    <recommendedName>
        <fullName evidence="10">EGF-like domain-containing protein</fullName>
    </recommendedName>
</protein>
<dbReference type="PROSITE" id="PS51120">
    <property type="entry name" value="LDLRB"/>
    <property type="match status" value="2"/>
</dbReference>
<dbReference type="EMBL" id="AZBU02000011">
    <property type="protein sequence ID" value="TKR61240.1"/>
    <property type="molecule type" value="Genomic_DNA"/>
</dbReference>
<evidence type="ECO:0000313" key="8">
    <source>
        <dbReference type="EMBL" id="TKR61240.1"/>
    </source>
</evidence>
<dbReference type="SUPFAM" id="SSF63825">
    <property type="entry name" value="YWTD domain"/>
    <property type="match status" value="2"/>
</dbReference>
<keyword evidence="5" id="KW-0325">Glycoprotein</keyword>
<dbReference type="Pfam" id="PF14670">
    <property type="entry name" value="FXa_inhibition"/>
    <property type="match status" value="1"/>
</dbReference>
<feature type="chain" id="PRO_5020446568" description="EGF-like domain-containing protein" evidence="7">
    <location>
        <begin position="20"/>
        <end position="687"/>
    </location>
</feature>
<dbReference type="Gene3D" id="2.120.10.30">
    <property type="entry name" value="TolB, C-terminal domain"/>
    <property type="match status" value="2"/>
</dbReference>
<reference evidence="8 9" key="1">
    <citation type="journal article" date="2015" name="Genome Biol.">
        <title>Comparative genomics of Steinernema reveals deeply conserved gene regulatory networks.</title>
        <authorList>
            <person name="Dillman A.R."/>
            <person name="Macchietto M."/>
            <person name="Porter C.F."/>
            <person name="Rogers A."/>
            <person name="Williams B."/>
            <person name="Antoshechkin I."/>
            <person name="Lee M.M."/>
            <person name="Goodwin Z."/>
            <person name="Lu X."/>
            <person name="Lewis E.E."/>
            <person name="Goodrich-Blair H."/>
            <person name="Stock S.P."/>
            <person name="Adams B.J."/>
            <person name="Sternberg P.W."/>
            <person name="Mortazavi A."/>
        </authorList>
    </citation>
    <scope>NUCLEOTIDE SEQUENCE [LARGE SCALE GENOMIC DNA]</scope>
    <source>
        <strain evidence="8 9">ALL</strain>
    </source>
</reference>
<name>A0A4U5LYA9_STECR</name>
<evidence type="ECO:0008006" key="10">
    <source>
        <dbReference type="Google" id="ProtNLM"/>
    </source>
</evidence>
<dbReference type="SUPFAM" id="SSF57196">
    <property type="entry name" value="EGF/Laminin"/>
    <property type="match status" value="1"/>
</dbReference>
<evidence type="ECO:0000256" key="6">
    <source>
        <dbReference type="PROSITE-ProRule" id="PRU00461"/>
    </source>
</evidence>
<keyword evidence="9" id="KW-1185">Reference proteome</keyword>
<evidence type="ECO:0000256" key="4">
    <source>
        <dbReference type="ARBA" id="ARBA00023157"/>
    </source>
</evidence>
<evidence type="ECO:0000256" key="1">
    <source>
        <dbReference type="ARBA" id="ARBA00022536"/>
    </source>
</evidence>
<dbReference type="Pfam" id="PF00058">
    <property type="entry name" value="Ldl_recept_b"/>
    <property type="match status" value="2"/>
</dbReference>
<dbReference type="Proteomes" id="UP000298663">
    <property type="component" value="Unassembled WGS sequence"/>
</dbReference>
<feature type="signal peptide" evidence="7">
    <location>
        <begin position="1"/>
        <end position="19"/>
    </location>
</feature>
<dbReference type="OrthoDB" id="72419at2759"/>
<gene>
    <name evidence="8" type="ORF">L596_028376</name>
</gene>
<proteinExistence type="predicted"/>
<sequence length="687" mass="76399">MNGIVPFFLLVISLAVATASDSRVKLLVRDKKTITRIDLDIRKNTINNAVVVHNEISENFPILIAADVEKRIGVFSETYNPTNQSVISFSTDRLGLDTLIAQKSTALDESVSSLSVDWVTGQVYVAVNIGAAGNAVRIEVCSLKEKWKCGVVLRRGLEKVVGLSLDPLDGYMYWLNPMSKRVERAWMDGQFLDTNPFDTTQFVNVSSVSALTLDVADRRLYYVQHLAGKDSSEIVQCYFYDRKSCRVMANRIRAFDIGIFKDNLIWTEISKEGGGLQMCKKKNCRSTMASIEGFKNIESFALMEAYGQPARVKPNPCLVNNGNCSHYCLLLPGEPWRSCACPTGIKLSSENVTCAPVGMEKVLFVASKTGLFYFSLDTDDLTPQAMEIPNFNPSTTIILGVDYDAESGNVYWSEADGGESRIRKCAFKECSSVETILRFDKPTHIESLAIDHESRNLYLVDSGLRRISVSRLDGSSSRVLISHGLTKPRGLAVDSMNGHIYFSDWDDSNPKIEKANLDGSERTMFILMKHNTAYPNGIDVDAENGKIYWVDAKTLSLKSANLRDASGVTTVAEGLDNPFDVTKLGSNDVIYPFSKRFLLGDVVFASDREYRKLTAVKLNFQQAGPNNTRISDSIWDKKTNTNMMEISDFFIYKQMGVKSVYVQDKPKKSGSPCHVDNGGCSHLCIPR</sequence>
<dbReference type="InterPro" id="IPR050778">
    <property type="entry name" value="Cueball_EGF_LRP_Nidogen"/>
</dbReference>
<feature type="repeat" description="LDL-receptor class B" evidence="6">
    <location>
        <begin position="498"/>
        <end position="544"/>
    </location>
</feature>
<dbReference type="FunFam" id="2.120.10.30:FF:000241">
    <property type="entry name" value="Low-density lipoprotein receptor-related protein 6"/>
    <property type="match status" value="1"/>
</dbReference>
<organism evidence="8 9">
    <name type="scientific">Steinernema carpocapsae</name>
    <name type="common">Entomopathogenic nematode</name>
    <dbReference type="NCBI Taxonomy" id="34508"/>
    <lineage>
        <taxon>Eukaryota</taxon>
        <taxon>Metazoa</taxon>
        <taxon>Ecdysozoa</taxon>
        <taxon>Nematoda</taxon>
        <taxon>Chromadorea</taxon>
        <taxon>Rhabditida</taxon>
        <taxon>Tylenchina</taxon>
        <taxon>Panagrolaimomorpha</taxon>
        <taxon>Strongyloidoidea</taxon>
        <taxon>Steinernematidae</taxon>
        <taxon>Steinernema</taxon>
    </lineage>
</organism>
<comment type="caution">
    <text evidence="8">The sequence shown here is derived from an EMBL/GenBank/DDBJ whole genome shotgun (WGS) entry which is preliminary data.</text>
</comment>
<dbReference type="AlphaFoldDB" id="A0A4U5LYA9"/>
<evidence type="ECO:0000256" key="2">
    <source>
        <dbReference type="ARBA" id="ARBA00022729"/>
    </source>
</evidence>
<dbReference type="STRING" id="34508.A0A4U5LYA9"/>
<evidence type="ECO:0000313" key="9">
    <source>
        <dbReference type="Proteomes" id="UP000298663"/>
    </source>
</evidence>
<dbReference type="SMART" id="SM00135">
    <property type="entry name" value="LY"/>
    <property type="match status" value="5"/>
</dbReference>
<dbReference type="PANTHER" id="PTHR46513:SF44">
    <property type="entry name" value="LDL RECEPTOR RELATED PROTEIN 4"/>
    <property type="match status" value="1"/>
</dbReference>
<accession>A0A4U5LYA9</accession>
<dbReference type="InterPro" id="IPR011042">
    <property type="entry name" value="6-blade_b-propeller_TolB-like"/>
</dbReference>
<keyword evidence="4" id="KW-1015">Disulfide bond</keyword>
<reference evidence="8 9" key="2">
    <citation type="journal article" date="2019" name="G3 (Bethesda)">
        <title>Hybrid Assembly of the Genome of the Entomopathogenic Nematode Steinernema carpocapsae Identifies the X-Chromosome.</title>
        <authorList>
            <person name="Serra L."/>
            <person name="Macchietto M."/>
            <person name="Macias-Munoz A."/>
            <person name="McGill C.J."/>
            <person name="Rodriguez I.M."/>
            <person name="Rodriguez B."/>
            <person name="Murad R."/>
            <person name="Mortazavi A."/>
        </authorList>
    </citation>
    <scope>NUCLEOTIDE SEQUENCE [LARGE SCALE GENOMIC DNA]</scope>
    <source>
        <strain evidence="8 9">ALL</strain>
    </source>
</reference>
<keyword evidence="2 7" id="KW-0732">Signal</keyword>
<keyword evidence="1" id="KW-0245">EGF-like domain</keyword>
<evidence type="ECO:0000256" key="7">
    <source>
        <dbReference type="SAM" id="SignalP"/>
    </source>
</evidence>
<evidence type="ECO:0000256" key="5">
    <source>
        <dbReference type="ARBA" id="ARBA00023180"/>
    </source>
</evidence>
<dbReference type="PANTHER" id="PTHR46513">
    <property type="entry name" value="VITELLOGENIN RECEPTOR-LIKE PROTEIN-RELATED-RELATED"/>
    <property type="match status" value="1"/>
</dbReference>
<evidence type="ECO:0000256" key="3">
    <source>
        <dbReference type="ARBA" id="ARBA00022737"/>
    </source>
</evidence>
<keyword evidence="3" id="KW-0677">Repeat</keyword>
<feature type="repeat" description="LDL-receptor class B" evidence="6">
    <location>
        <begin position="455"/>
        <end position="497"/>
    </location>
</feature>
<dbReference type="InterPro" id="IPR000033">
    <property type="entry name" value="LDLR_classB_rpt"/>
</dbReference>